<organism evidence="2 3">
    <name type="scientific">Paragonimus skrjabini miyazakii</name>
    <dbReference type="NCBI Taxonomy" id="59628"/>
    <lineage>
        <taxon>Eukaryota</taxon>
        <taxon>Metazoa</taxon>
        <taxon>Spiralia</taxon>
        <taxon>Lophotrochozoa</taxon>
        <taxon>Platyhelminthes</taxon>
        <taxon>Trematoda</taxon>
        <taxon>Digenea</taxon>
        <taxon>Plagiorchiida</taxon>
        <taxon>Troglotremata</taxon>
        <taxon>Troglotrematidae</taxon>
        <taxon>Paragonimus</taxon>
    </lineage>
</organism>
<gene>
    <name evidence="2" type="ORF">EG68_11088</name>
</gene>
<feature type="compositionally biased region" description="Basic and acidic residues" evidence="1">
    <location>
        <begin position="569"/>
        <end position="578"/>
    </location>
</feature>
<dbReference type="EMBL" id="JTDE01021301">
    <property type="protein sequence ID" value="KAF7233112.1"/>
    <property type="molecule type" value="Genomic_DNA"/>
</dbReference>
<feature type="region of interest" description="Disordered" evidence="1">
    <location>
        <begin position="548"/>
        <end position="578"/>
    </location>
</feature>
<reference evidence="2" key="1">
    <citation type="submission" date="2019-07" db="EMBL/GenBank/DDBJ databases">
        <title>Annotation for the trematode Paragonimus miyazaki's.</title>
        <authorList>
            <person name="Choi Y.-J."/>
        </authorList>
    </citation>
    <scope>NUCLEOTIDE SEQUENCE</scope>
    <source>
        <strain evidence="2">Japan</strain>
    </source>
</reference>
<accession>A0A8S9YAN9</accession>
<dbReference type="AlphaFoldDB" id="A0A8S9YAN9"/>
<sequence>CLHLQSIGNRFAPCPTQTAYLESPRSPSVEVITPTGLCQLASTKSNHLAPTSDSKFRPTLPMAFTSLALHATEAQQVSSTHQTAMNTVGQPGNLFYPTEPGYTSAPGPVVPHGHDRSHKFNGMEHSNSFYGNTGQPTSRMCNSISNSLSPLTSMSPFGVVKPSESRGIGPFPIYEGMENWSRFDNLTGVQWTRVPASRTNGVNWKSANKQPLPSSKPPGMSELYTLSRPTTEHGLDRGRRRSVTRLQLSIPKPATADTMFTSFSSNTTRNMDISVNQPSDNTTSIVKRRTNLRRATTISPIRRRAEPVTSVEATHKHGQLASSSGFASAGSIAVAIEDAVESRHRPPVPLPTDETENRAVDSGLPPPVDVHAYPFVSDLRKGMDQPYQTALDTSGQLGNLPKVSKEVAFKESTVQLPTSSKFLLGRVASNDDICIRTETPFALTIAATENEISITKVSSVSDLRQLNEERTAEPLNSRETQTRIRLVQASRRPVPVLLRLTFGSESNLICDATSPPPNKVPQYRATCFLDLPCGSKVTASKNQVIEPTHSKATNNPFRHSLPCIPYRADQQRPTELKS</sequence>
<feature type="region of interest" description="Disordered" evidence="1">
    <location>
        <begin position="343"/>
        <end position="366"/>
    </location>
</feature>
<evidence type="ECO:0000256" key="1">
    <source>
        <dbReference type="SAM" id="MobiDB-lite"/>
    </source>
</evidence>
<dbReference type="Proteomes" id="UP000822476">
    <property type="component" value="Unassembled WGS sequence"/>
</dbReference>
<evidence type="ECO:0000313" key="2">
    <source>
        <dbReference type="EMBL" id="KAF7233112.1"/>
    </source>
</evidence>
<proteinExistence type="predicted"/>
<feature type="non-terminal residue" evidence="2">
    <location>
        <position position="578"/>
    </location>
</feature>
<comment type="caution">
    <text evidence="2">The sequence shown here is derived from an EMBL/GenBank/DDBJ whole genome shotgun (WGS) entry which is preliminary data.</text>
</comment>
<evidence type="ECO:0000313" key="3">
    <source>
        <dbReference type="Proteomes" id="UP000822476"/>
    </source>
</evidence>
<keyword evidence="3" id="KW-1185">Reference proteome</keyword>
<feature type="compositionally biased region" description="Polar residues" evidence="1">
    <location>
        <begin position="548"/>
        <end position="557"/>
    </location>
</feature>
<protein>
    <submittedName>
        <fullName evidence="2">Uncharacterized protein</fullName>
    </submittedName>
</protein>
<name>A0A8S9YAN9_9TREM</name>
<dbReference type="OrthoDB" id="6251263at2759"/>